<dbReference type="Proteomes" id="UP000018159">
    <property type="component" value="Unassembled WGS sequence"/>
</dbReference>
<dbReference type="InterPro" id="IPR036113">
    <property type="entry name" value="Asp/Glu-ADT_sf_sub_c"/>
</dbReference>
<dbReference type="EMBL" id="CBTY010000008">
    <property type="protein sequence ID" value="CDI05636.1"/>
    <property type="molecule type" value="Genomic_DNA"/>
</dbReference>
<protein>
    <recommendedName>
        <fullName evidence="3">Aspartyl/glutamyl-tRNA(Asn/Gln) amidotransferase subunit C</fullName>
    </recommendedName>
</protein>
<dbReference type="GO" id="GO:0006450">
    <property type="term" value="P:regulation of translational fidelity"/>
    <property type="evidence" value="ECO:0007669"/>
    <property type="project" value="InterPro"/>
</dbReference>
<reference evidence="1 2" key="1">
    <citation type="journal article" date="2013" name="PLoS ONE">
        <title>Enrichment and Genome Sequence of the Group I.1a Ammonia-Oxidizing Archaeon ?Ca. Nitrosotenuis uzonensis? Representing a Clade Globally.</title>
        <authorList>
            <person name="Lebedeva E.V."/>
            <person name="Hatzenpichler R."/>
            <person name="Pelletier E."/>
            <person name="Schuster N."/>
            <person name="Hauzmayer S."/>
            <person name="Bulaev A."/>
            <person name="Grigor'eva N.V."/>
            <person name="Galushko A."/>
            <person name="Schmid M."/>
            <person name="Palatinszky M."/>
            <person name="Le Paslier D."/>
            <person name="Daims H."/>
            <person name="Wagner M."/>
        </authorList>
    </citation>
    <scope>NUCLEOTIDE SEQUENCE [LARGE SCALE GENOMIC DNA]</scope>
    <source>
        <strain evidence="1 2">N4</strain>
    </source>
</reference>
<name>V6ASG7_9ARCH</name>
<sequence length="88" mass="10498">MVTKEEIEHIVKLMRIDVDDPGQHFDRIQKILNYFDNLDKADIKDEEIAVQEVTVDELRDDIHVPFDSRLIDQLKNYKGRYIRAPKMN</sequence>
<gene>
    <name evidence="1" type="ORF">NITUZ_30328</name>
</gene>
<dbReference type="STRING" id="1407055.NITUZ_30328"/>
<dbReference type="AlphaFoldDB" id="V6ASG7"/>
<accession>V6ASG7</accession>
<proteinExistence type="predicted"/>
<dbReference type="RefSeq" id="WP_048195602.1">
    <property type="nucleotide sequence ID" value="NZ_CBTY010000008.1"/>
</dbReference>
<dbReference type="OrthoDB" id="15210at2157"/>
<evidence type="ECO:0000313" key="1">
    <source>
        <dbReference type="EMBL" id="CDI05636.1"/>
    </source>
</evidence>
<organism evidence="1 2">
    <name type="scientific">Candidatus Nitrosotenuis uzonensis</name>
    <dbReference type="NCBI Taxonomy" id="1407055"/>
    <lineage>
        <taxon>Archaea</taxon>
        <taxon>Nitrososphaerota</taxon>
        <taxon>Candidatus Nitrosotenuis</taxon>
    </lineage>
</organism>
<evidence type="ECO:0000313" key="2">
    <source>
        <dbReference type="Proteomes" id="UP000018159"/>
    </source>
</evidence>
<dbReference type="SUPFAM" id="SSF141000">
    <property type="entry name" value="Glu-tRNAGln amidotransferase C subunit"/>
    <property type="match status" value="1"/>
</dbReference>
<comment type="caution">
    <text evidence="1">The sequence shown here is derived from an EMBL/GenBank/DDBJ whole genome shotgun (WGS) entry which is preliminary data.</text>
</comment>
<keyword evidence="2" id="KW-1185">Reference proteome</keyword>
<evidence type="ECO:0008006" key="3">
    <source>
        <dbReference type="Google" id="ProtNLM"/>
    </source>
</evidence>